<proteinExistence type="predicted"/>
<reference evidence="2 3" key="1">
    <citation type="submission" date="2019-04" db="EMBL/GenBank/DDBJ databases">
        <title>Chromosome genome assembly for Takifugu flavidus.</title>
        <authorList>
            <person name="Xiao S."/>
        </authorList>
    </citation>
    <scope>NUCLEOTIDE SEQUENCE [LARGE SCALE GENOMIC DNA]</scope>
    <source>
        <strain evidence="2">HTHZ2018</strain>
        <tissue evidence="2">Muscle</tissue>
    </source>
</reference>
<evidence type="ECO:0000256" key="1">
    <source>
        <dbReference type="SAM" id="MobiDB-lite"/>
    </source>
</evidence>
<evidence type="ECO:0000313" key="3">
    <source>
        <dbReference type="Proteomes" id="UP000324091"/>
    </source>
</evidence>
<gene>
    <name evidence="2" type="ORF">D4764_21G0007700</name>
</gene>
<feature type="region of interest" description="Disordered" evidence="1">
    <location>
        <begin position="16"/>
        <end position="109"/>
    </location>
</feature>
<feature type="compositionally biased region" description="Pro residues" evidence="1">
    <location>
        <begin position="34"/>
        <end position="46"/>
    </location>
</feature>
<feature type="compositionally biased region" description="Basic residues" evidence="1">
    <location>
        <begin position="20"/>
        <end position="33"/>
    </location>
</feature>
<name>A0A5C6NII9_9TELE</name>
<sequence length="109" mass="11688">MSACITNSDAKRLYCLPSIHRQHKHSAARRRSRPPPPPPGQPPPGRGPAHSLGLTWICSRLGVPSPGSRSGPDALQRILTTSPRHRQAALTRSLGLGGRSPPQRGQTGR</sequence>
<dbReference type="Proteomes" id="UP000324091">
    <property type="component" value="Chromosome 21"/>
</dbReference>
<keyword evidence="3" id="KW-1185">Reference proteome</keyword>
<protein>
    <submittedName>
        <fullName evidence="2">Uncharacterized protein</fullName>
    </submittedName>
</protein>
<accession>A0A5C6NII9</accession>
<dbReference type="AlphaFoldDB" id="A0A5C6NII9"/>
<comment type="caution">
    <text evidence="2">The sequence shown here is derived from an EMBL/GenBank/DDBJ whole genome shotgun (WGS) entry which is preliminary data.</text>
</comment>
<dbReference type="EMBL" id="RHFK02000014">
    <property type="protein sequence ID" value="TWW65870.1"/>
    <property type="molecule type" value="Genomic_DNA"/>
</dbReference>
<evidence type="ECO:0000313" key="2">
    <source>
        <dbReference type="EMBL" id="TWW65870.1"/>
    </source>
</evidence>
<organism evidence="2 3">
    <name type="scientific">Takifugu flavidus</name>
    <name type="common">sansaifugu</name>
    <dbReference type="NCBI Taxonomy" id="433684"/>
    <lineage>
        <taxon>Eukaryota</taxon>
        <taxon>Metazoa</taxon>
        <taxon>Chordata</taxon>
        <taxon>Craniata</taxon>
        <taxon>Vertebrata</taxon>
        <taxon>Euteleostomi</taxon>
        <taxon>Actinopterygii</taxon>
        <taxon>Neopterygii</taxon>
        <taxon>Teleostei</taxon>
        <taxon>Neoteleostei</taxon>
        <taxon>Acanthomorphata</taxon>
        <taxon>Eupercaria</taxon>
        <taxon>Tetraodontiformes</taxon>
        <taxon>Tetradontoidea</taxon>
        <taxon>Tetraodontidae</taxon>
        <taxon>Takifugu</taxon>
    </lineage>
</organism>